<dbReference type="GeneID" id="84783679"/>
<dbReference type="EMBL" id="AZDT01000030">
    <property type="protein sequence ID" value="KRK75760.1"/>
    <property type="molecule type" value="Genomic_DNA"/>
</dbReference>
<protein>
    <submittedName>
        <fullName evidence="1">Uncharacterized protein</fullName>
    </submittedName>
</protein>
<gene>
    <name evidence="1" type="ORF">FD30_GL001796</name>
</gene>
<proteinExistence type="predicted"/>
<evidence type="ECO:0000313" key="1">
    <source>
        <dbReference type="EMBL" id="KRK75760.1"/>
    </source>
</evidence>
<dbReference type="RefSeq" id="WP_056944251.1">
    <property type="nucleotide sequence ID" value="NZ_AZDT01000030.1"/>
</dbReference>
<comment type="caution">
    <text evidence="1">The sequence shown here is derived from an EMBL/GenBank/DDBJ whole genome shotgun (WGS) entry which is preliminary data.</text>
</comment>
<dbReference type="AlphaFoldDB" id="A0A0R1JX81"/>
<name>A0A0R1JX81_9LACO</name>
<sequence>MHRSYYYGLLFLATLSFGLFLLNITNTPSASAHVKYTVVPKNLRGTYHHYFKKSHKWSRVKFTKYTYKIGKSHKLSGKKILNGSYPQLSISKFNSYYVTELGESDAYQAFYKGVTVTKKGKKMHALKELVSYPGLKHDYTRIWYPSKIK</sequence>
<keyword evidence="2" id="KW-1185">Reference proteome</keyword>
<organism evidence="1 2">
    <name type="scientific">Levilactobacillus namurensis DSM 19117</name>
    <dbReference type="NCBI Taxonomy" id="1423773"/>
    <lineage>
        <taxon>Bacteria</taxon>
        <taxon>Bacillati</taxon>
        <taxon>Bacillota</taxon>
        <taxon>Bacilli</taxon>
        <taxon>Lactobacillales</taxon>
        <taxon>Lactobacillaceae</taxon>
        <taxon>Levilactobacillus</taxon>
    </lineage>
</organism>
<dbReference type="PATRIC" id="fig|1423773.3.peg.1841"/>
<evidence type="ECO:0000313" key="2">
    <source>
        <dbReference type="Proteomes" id="UP000051162"/>
    </source>
</evidence>
<dbReference type="Proteomes" id="UP000051162">
    <property type="component" value="Unassembled WGS sequence"/>
</dbReference>
<accession>A0A0R1JX81</accession>
<reference evidence="1 2" key="1">
    <citation type="journal article" date="2015" name="Genome Announc.">
        <title>Expanding the biotechnology potential of lactobacilli through comparative genomics of 213 strains and associated genera.</title>
        <authorList>
            <person name="Sun Z."/>
            <person name="Harris H.M."/>
            <person name="McCann A."/>
            <person name="Guo C."/>
            <person name="Argimon S."/>
            <person name="Zhang W."/>
            <person name="Yang X."/>
            <person name="Jeffery I.B."/>
            <person name="Cooney J.C."/>
            <person name="Kagawa T.F."/>
            <person name="Liu W."/>
            <person name="Song Y."/>
            <person name="Salvetti E."/>
            <person name="Wrobel A."/>
            <person name="Rasinkangas P."/>
            <person name="Parkhill J."/>
            <person name="Rea M.C."/>
            <person name="O'Sullivan O."/>
            <person name="Ritari J."/>
            <person name="Douillard F.P."/>
            <person name="Paul Ross R."/>
            <person name="Yang R."/>
            <person name="Briner A.E."/>
            <person name="Felis G.E."/>
            <person name="de Vos W.M."/>
            <person name="Barrangou R."/>
            <person name="Klaenhammer T.R."/>
            <person name="Caufield P.W."/>
            <person name="Cui Y."/>
            <person name="Zhang H."/>
            <person name="O'Toole P.W."/>
        </authorList>
    </citation>
    <scope>NUCLEOTIDE SEQUENCE [LARGE SCALE GENOMIC DNA]</scope>
    <source>
        <strain evidence="1 2">DSM 19117</strain>
    </source>
</reference>